<evidence type="ECO:0000313" key="10">
    <source>
        <dbReference type="EMBL" id="GKU90463.1"/>
    </source>
</evidence>
<dbReference type="EMBL" id="BPVZ01000004">
    <property type="protein sequence ID" value="GKU90463.1"/>
    <property type="molecule type" value="Genomic_DNA"/>
</dbReference>
<dbReference type="Proteomes" id="UP001054252">
    <property type="component" value="Unassembled WGS sequence"/>
</dbReference>
<dbReference type="GO" id="GO:0016020">
    <property type="term" value="C:membrane"/>
    <property type="evidence" value="ECO:0007669"/>
    <property type="project" value="UniProtKB-SubCell"/>
</dbReference>
<dbReference type="GO" id="GO:0015031">
    <property type="term" value="P:protein transport"/>
    <property type="evidence" value="ECO:0007669"/>
    <property type="project" value="UniProtKB-KW"/>
</dbReference>
<keyword evidence="6" id="KW-0653">Protein transport</keyword>
<reference evidence="10 11" key="1">
    <citation type="journal article" date="2021" name="Commun. Biol.">
        <title>The genome of Shorea leprosula (Dipterocarpaceae) highlights the ecological relevance of drought in aseasonal tropical rainforests.</title>
        <authorList>
            <person name="Ng K.K.S."/>
            <person name="Kobayashi M.J."/>
            <person name="Fawcett J.A."/>
            <person name="Hatakeyama M."/>
            <person name="Paape T."/>
            <person name="Ng C.H."/>
            <person name="Ang C.C."/>
            <person name="Tnah L.H."/>
            <person name="Lee C.T."/>
            <person name="Nishiyama T."/>
            <person name="Sese J."/>
            <person name="O'Brien M.J."/>
            <person name="Copetti D."/>
            <person name="Mohd Noor M.I."/>
            <person name="Ong R.C."/>
            <person name="Putra M."/>
            <person name="Sireger I.Z."/>
            <person name="Indrioko S."/>
            <person name="Kosugi Y."/>
            <person name="Izuno A."/>
            <person name="Isagi Y."/>
            <person name="Lee S.L."/>
            <person name="Shimizu K.K."/>
        </authorList>
    </citation>
    <scope>NUCLEOTIDE SEQUENCE [LARGE SCALE GENOMIC DNA]</scope>
    <source>
        <strain evidence="10">214</strain>
    </source>
</reference>
<comment type="subcellular location">
    <subcellularLocation>
        <location evidence="1">Membrane</location>
        <topology evidence="1">Multi-pass membrane protein</topology>
    </subcellularLocation>
</comment>
<evidence type="ECO:0000256" key="7">
    <source>
        <dbReference type="ARBA" id="ARBA00022989"/>
    </source>
</evidence>
<dbReference type="InterPro" id="IPR004648">
    <property type="entry name" value="Oligpept_transpt"/>
</dbReference>
<evidence type="ECO:0000256" key="5">
    <source>
        <dbReference type="ARBA" id="ARBA00022856"/>
    </source>
</evidence>
<name>A0AAV5HXK8_9ROSI</name>
<feature type="transmembrane region" description="Helical" evidence="9">
    <location>
        <begin position="36"/>
        <end position="58"/>
    </location>
</feature>
<evidence type="ECO:0000256" key="1">
    <source>
        <dbReference type="ARBA" id="ARBA00004141"/>
    </source>
</evidence>
<keyword evidence="4 9" id="KW-0812">Transmembrane</keyword>
<comment type="similarity">
    <text evidence="2">Belongs to the oligopeptide OPT transporter (TC 2.A.67.1) family.</text>
</comment>
<feature type="transmembrane region" description="Helical" evidence="9">
    <location>
        <begin position="12"/>
        <end position="29"/>
    </location>
</feature>
<evidence type="ECO:0000256" key="6">
    <source>
        <dbReference type="ARBA" id="ARBA00022927"/>
    </source>
</evidence>
<comment type="caution">
    <text evidence="10">The sequence shown here is derived from an EMBL/GenBank/DDBJ whole genome shotgun (WGS) entry which is preliminary data.</text>
</comment>
<evidence type="ECO:0000256" key="2">
    <source>
        <dbReference type="ARBA" id="ARBA00005484"/>
    </source>
</evidence>
<keyword evidence="7 9" id="KW-1133">Transmembrane helix</keyword>
<protein>
    <submittedName>
        <fullName evidence="10">Uncharacterized protein</fullName>
    </submittedName>
</protein>
<dbReference type="PANTHER" id="PTHR22601">
    <property type="entry name" value="ISP4 LIKE PROTEIN"/>
    <property type="match status" value="1"/>
</dbReference>
<keyword evidence="5" id="KW-0571">Peptide transport</keyword>
<organism evidence="10 11">
    <name type="scientific">Rubroshorea leprosula</name>
    <dbReference type="NCBI Taxonomy" id="152421"/>
    <lineage>
        <taxon>Eukaryota</taxon>
        <taxon>Viridiplantae</taxon>
        <taxon>Streptophyta</taxon>
        <taxon>Embryophyta</taxon>
        <taxon>Tracheophyta</taxon>
        <taxon>Spermatophyta</taxon>
        <taxon>Magnoliopsida</taxon>
        <taxon>eudicotyledons</taxon>
        <taxon>Gunneridae</taxon>
        <taxon>Pentapetalae</taxon>
        <taxon>rosids</taxon>
        <taxon>malvids</taxon>
        <taxon>Malvales</taxon>
        <taxon>Dipterocarpaceae</taxon>
        <taxon>Rubroshorea</taxon>
    </lineage>
</organism>
<proteinExistence type="inferred from homology"/>
<evidence type="ECO:0000256" key="9">
    <source>
        <dbReference type="SAM" id="Phobius"/>
    </source>
</evidence>
<evidence type="ECO:0000256" key="3">
    <source>
        <dbReference type="ARBA" id="ARBA00022448"/>
    </source>
</evidence>
<dbReference type="AlphaFoldDB" id="A0AAV5HXK8"/>
<evidence type="ECO:0000256" key="8">
    <source>
        <dbReference type="ARBA" id="ARBA00023136"/>
    </source>
</evidence>
<keyword evidence="3" id="KW-0813">Transport</keyword>
<dbReference type="GO" id="GO:0035673">
    <property type="term" value="F:oligopeptide transmembrane transporter activity"/>
    <property type="evidence" value="ECO:0007669"/>
    <property type="project" value="InterPro"/>
</dbReference>
<evidence type="ECO:0000256" key="4">
    <source>
        <dbReference type="ARBA" id="ARBA00022692"/>
    </source>
</evidence>
<keyword evidence="8 9" id="KW-0472">Membrane</keyword>
<gene>
    <name evidence="10" type="ORF">SLEP1_g4454</name>
</gene>
<evidence type="ECO:0000313" key="11">
    <source>
        <dbReference type="Proteomes" id="UP001054252"/>
    </source>
</evidence>
<accession>A0AAV5HXK8</accession>
<dbReference type="InterPro" id="IPR004813">
    <property type="entry name" value="OPT"/>
</dbReference>
<sequence length="129" mass="14824">MRKYKDIPNWWFYLILGVSLLLTLHLCIFQKDQIQLPWWSAVFAIGLAFAFTLPMSIITATTNQTPTLDVITQYIMGMMLPGRPIANLCFKTYGAISTTNAIHFLNNFKMCHYMKIPPRSRFLVEVGTS</sequence>
<dbReference type="Pfam" id="PF03169">
    <property type="entry name" value="OPT"/>
    <property type="match status" value="1"/>
</dbReference>
<keyword evidence="11" id="KW-1185">Reference proteome</keyword>